<dbReference type="EMBL" id="VSRR010046905">
    <property type="protein sequence ID" value="MPC77844.1"/>
    <property type="molecule type" value="Genomic_DNA"/>
</dbReference>
<dbReference type="Proteomes" id="UP000324222">
    <property type="component" value="Unassembled WGS sequence"/>
</dbReference>
<sequence>MAETLLRWHSPELQQRVKQAVDAVADIRRQKEKTEAQLVLSLTSAATVTSSSELTSFMGQIKELNDVTGVLVQQEEEVEQLTKVVDCCYTQAAHLAARLYTLMSTLGTLHMSYNVPLSLVQDSISHRLASSNLDDASKQVSQGE</sequence>
<gene>
    <name evidence="1" type="ORF">E2C01_072312</name>
</gene>
<evidence type="ECO:0000313" key="2">
    <source>
        <dbReference type="Proteomes" id="UP000324222"/>
    </source>
</evidence>
<name>A0A5B7IAV5_PORTR</name>
<reference evidence="1 2" key="1">
    <citation type="submission" date="2019-05" db="EMBL/GenBank/DDBJ databases">
        <title>Another draft genome of Portunus trituberculatus and its Hox gene families provides insights of decapod evolution.</title>
        <authorList>
            <person name="Jeong J.-H."/>
            <person name="Song I."/>
            <person name="Kim S."/>
            <person name="Choi T."/>
            <person name="Kim D."/>
            <person name="Ryu S."/>
            <person name="Kim W."/>
        </authorList>
    </citation>
    <scope>NUCLEOTIDE SEQUENCE [LARGE SCALE GENOMIC DNA]</scope>
    <source>
        <tissue evidence="1">Muscle</tissue>
    </source>
</reference>
<organism evidence="1 2">
    <name type="scientific">Portunus trituberculatus</name>
    <name type="common">Swimming crab</name>
    <name type="synonym">Neptunus trituberculatus</name>
    <dbReference type="NCBI Taxonomy" id="210409"/>
    <lineage>
        <taxon>Eukaryota</taxon>
        <taxon>Metazoa</taxon>
        <taxon>Ecdysozoa</taxon>
        <taxon>Arthropoda</taxon>
        <taxon>Crustacea</taxon>
        <taxon>Multicrustacea</taxon>
        <taxon>Malacostraca</taxon>
        <taxon>Eumalacostraca</taxon>
        <taxon>Eucarida</taxon>
        <taxon>Decapoda</taxon>
        <taxon>Pleocyemata</taxon>
        <taxon>Brachyura</taxon>
        <taxon>Eubrachyura</taxon>
        <taxon>Portunoidea</taxon>
        <taxon>Portunidae</taxon>
        <taxon>Portuninae</taxon>
        <taxon>Portunus</taxon>
    </lineage>
</organism>
<dbReference type="AlphaFoldDB" id="A0A5B7IAV5"/>
<accession>A0A5B7IAV5</accession>
<dbReference type="OrthoDB" id="6376344at2759"/>
<protein>
    <submittedName>
        <fullName evidence="1">Uncharacterized protein</fullName>
    </submittedName>
</protein>
<proteinExistence type="predicted"/>
<keyword evidence="2" id="KW-1185">Reference proteome</keyword>
<evidence type="ECO:0000313" key="1">
    <source>
        <dbReference type="EMBL" id="MPC77844.1"/>
    </source>
</evidence>
<comment type="caution">
    <text evidence="1">The sequence shown here is derived from an EMBL/GenBank/DDBJ whole genome shotgun (WGS) entry which is preliminary data.</text>
</comment>